<name>A0ABS2QZI9_9BACI</name>
<protein>
    <submittedName>
        <fullName evidence="2">Mannose-6-phosphate isomerase-like protein (Cupin superfamily)</fullName>
    </submittedName>
</protein>
<accession>A0ABS2QZI9</accession>
<evidence type="ECO:0000259" key="1">
    <source>
        <dbReference type="Pfam" id="PF07883"/>
    </source>
</evidence>
<dbReference type="SUPFAM" id="SSF51182">
    <property type="entry name" value="RmlC-like cupins"/>
    <property type="match status" value="1"/>
</dbReference>
<evidence type="ECO:0000313" key="3">
    <source>
        <dbReference type="Proteomes" id="UP000809829"/>
    </source>
</evidence>
<keyword evidence="3" id="KW-1185">Reference proteome</keyword>
<evidence type="ECO:0000313" key="2">
    <source>
        <dbReference type="EMBL" id="MBM7703864.1"/>
    </source>
</evidence>
<organism evidence="2 3">
    <name type="scientific">Priestia iocasae</name>
    <dbReference type="NCBI Taxonomy" id="2291674"/>
    <lineage>
        <taxon>Bacteria</taxon>
        <taxon>Bacillati</taxon>
        <taxon>Bacillota</taxon>
        <taxon>Bacilli</taxon>
        <taxon>Bacillales</taxon>
        <taxon>Bacillaceae</taxon>
        <taxon>Priestia</taxon>
    </lineage>
</organism>
<dbReference type="InterPro" id="IPR011051">
    <property type="entry name" value="RmlC_Cupin_sf"/>
</dbReference>
<dbReference type="CDD" id="cd02223">
    <property type="entry name" value="cupin_Bh2720-like"/>
    <property type="match status" value="1"/>
</dbReference>
<proteinExistence type="predicted"/>
<dbReference type="Proteomes" id="UP000809829">
    <property type="component" value="Unassembled WGS sequence"/>
</dbReference>
<sequence>MYYVSYMHPAMHPAHAYYGHAPMYHYERGAYWPTLNEVEYANLMRSPYFSANKDKVVLKDYGKQPFVVDIEQATKQNRTFRTALWTGDHLQVTVMKINVGDDIGLEVHPNVDQFIRIEEGQGIVQMGDTKENLSFQQNVYDDYAIMVPAGKWHNVTNTGNKPLKLYTIYAPPEHPFGTVHKTKADAIAAEEHAN</sequence>
<dbReference type="InterPro" id="IPR013096">
    <property type="entry name" value="Cupin_2"/>
</dbReference>
<reference evidence="2 3" key="1">
    <citation type="submission" date="2021-01" db="EMBL/GenBank/DDBJ databases">
        <title>Genomic Encyclopedia of Type Strains, Phase IV (KMG-IV): sequencing the most valuable type-strain genomes for metagenomic binning, comparative biology and taxonomic classification.</title>
        <authorList>
            <person name="Goeker M."/>
        </authorList>
    </citation>
    <scope>NUCLEOTIDE SEQUENCE [LARGE SCALE GENOMIC DNA]</scope>
    <source>
        <strain evidence="2 3">DSM 104297</strain>
    </source>
</reference>
<feature type="domain" description="Cupin type-2" evidence="1">
    <location>
        <begin position="94"/>
        <end position="169"/>
    </location>
</feature>
<dbReference type="Gene3D" id="2.60.120.10">
    <property type="entry name" value="Jelly Rolls"/>
    <property type="match status" value="1"/>
</dbReference>
<dbReference type="EMBL" id="JAFBFC010000004">
    <property type="protein sequence ID" value="MBM7703864.1"/>
    <property type="molecule type" value="Genomic_DNA"/>
</dbReference>
<comment type="caution">
    <text evidence="2">The sequence shown here is derived from an EMBL/GenBank/DDBJ whole genome shotgun (WGS) entry which is preliminary data.</text>
</comment>
<dbReference type="RefSeq" id="WP_205187858.1">
    <property type="nucleotide sequence ID" value="NZ_JAFBFC010000004.1"/>
</dbReference>
<gene>
    <name evidence="2" type="ORF">JOC83_002713</name>
</gene>
<dbReference type="Pfam" id="PF07883">
    <property type="entry name" value="Cupin_2"/>
    <property type="match status" value="1"/>
</dbReference>
<dbReference type="InterPro" id="IPR052538">
    <property type="entry name" value="Flavonoid_dioxygenase-like"/>
</dbReference>
<dbReference type="PANTHER" id="PTHR43346">
    <property type="entry name" value="LIGAND BINDING DOMAIN PROTEIN, PUTATIVE (AFU_ORTHOLOGUE AFUA_6G14370)-RELATED"/>
    <property type="match status" value="1"/>
</dbReference>
<dbReference type="InterPro" id="IPR014710">
    <property type="entry name" value="RmlC-like_jellyroll"/>
</dbReference>
<dbReference type="PANTHER" id="PTHR43346:SF1">
    <property type="entry name" value="QUERCETIN 2,3-DIOXYGENASE-RELATED"/>
    <property type="match status" value="1"/>
</dbReference>